<dbReference type="Pfam" id="PF10358">
    <property type="entry name" value="NT-C2"/>
    <property type="match status" value="1"/>
</dbReference>
<feature type="coiled-coil region" evidence="1">
    <location>
        <begin position="1156"/>
        <end position="1190"/>
    </location>
</feature>
<dbReference type="PANTHER" id="PTHR47270:SF13">
    <property type="entry name" value="HEAVY CHAIN-LIKE PROTEIN, PUTATIVE-RELATED"/>
    <property type="match status" value="1"/>
</dbReference>
<feature type="coiled-coil region" evidence="1">
    <location>
        <begin position="1012"/>
        <end position="1039"/>
    </location>
</feature>
<evidence type="ECO:0000256" key="2">
    <source>
        <dbReference type="SAM" id="MobiDB-lite"/>
    </source>
</evidence>
<dbReference type="PANTHER" id="PTHR47270">
    <property type="entry name" value="PROTEIN MLP1-LIKE"/>
    <property type="match status" value="1"/>
</dbReference>
<accession>A0A7J7C5Q3</accession>
<feature type="coiled-coil region" evidence="1">
    <location>
        <begin position="327"/>
        <end position="461"/>
    </location>
</feature>
<evidence type="ECO:0000256" key="1">
    <source>
        <dbReference type="SAM" id="Coils"/>
    </source>
</evidence>
<evidence type="ECO:0000313" key="5">
    <source>
        <dbReference type="Proteomes" id="UP000593562"/>
    </source>
</evidence>
<dbReference type="InterPro" id="IPR019448">
    <property type="entry name" value="NT-C2"/>
</dbReference>
<feature type="coiled-coil region" evidence="1">
    <location>
        <begin position="615"/>
        <end position="649"/>
    </location>
</feature>
<feature type="compositionally biased region" description="Polar residues" evidence="2">
    <location>
        <begin position="1514"/>
        <end position="1530"/>
    </location>
</feature>
<feature type="coiled-coil region" evidence="1">
    <location>
        <begin position="536"/>
        <end position="563"/>
    </location>
</feature>
<keyword evidence="5" id="KW-1185">Reference proteome</keyword>
<name>A0A7J7C5Q3_TRIWF</name>
<feature type="domain" description="C2 NT-type" evidence="3">
    <location>
        <begin position="6"/>
        <end position="140"/>
    </location>
</feature>
<dbReference type="Proteomes" id="UP000593562">
    <property type="component" value="Unassembled WGS sequence"/>
</dbReference>
<comment type="caution">
    <text evidence="4">The sequence shown here is derived from an EMBL/GenBank/DDBJ whole genome shotgun (WGS) entry which is preliminary data.</text>
</comment>
<sequence>MFRFRKSHSDKHGERFDFKFSNFHALQVPKGWDKLYVSIISVETGGTNRSGKASVRNGSCRWTDTFLESVYFSENDDSKGSEECIFKLIVAMESSRSGILGETAINLAGYKSLKISASLSLPLKKCNHGTILQLRNCAASETSKNSSLSRIEQWKDTASYTEEVNVDYDDMDYKSDVSDSTITRSIGSTSSNHIDSLSLPGDLFSKDYSFSQHRVHVIADSVEGSFDRESYSPRSDLTGSMNGAIARKNFTGSFSASSYGSCFNSSPRMNHLPFNSKVSVSGGRSQNPRDYHNQAPTTVAPSPFQNTGSTNDLEAATIKTGELRAEARMWEQNARKLMSNVEELQKQLSDQVKHQETLNIAFSASREECEGLRHEVKQLKIMLEESKSKNNGPEILKFPAQDLGNIQELKCELKFQQDSNASLAMQLQKTQESNIELFSILQELELTIEEQKVQIANLSKTQLEYEGAENYSYGYEAKEEANQSKRVMAKSMKRVSWASDVKDHTNEYQLRNLNEDSAPDDNRNIEFQQQQLWESLENLKCKIQLLEKSLVEKDQEIEIERDRKMQALKDCEAKWRGRVVVEEEKIIILEAKLSEALNLQVSFENGDNCNLVKDIDDLKQKVQELETDCNELTDENLELALKLKESKRDLKTCSSCSNSLSNKCLDNNILSTKEAELSEIKSHVSWLEEDLKKKEAYIEEDLRCHVIRRFEMPCEDLEEKCANLELQRQALTDRTCHLDAELSKYRARSEEQGRKIFVLQGELKSLQKEETKSKNHISLLSHAAMEMSETLSDLHEQIQLSTANIEKQHYALYSSANIKCDCGLHMSQSETIEGQALITQKKHADIILKDFIQLQQLFEKKVTKCDDELQHSEAVRARLDSADEIQNNLESCDVENNLATSNHKFKRLQVEPEVTDFSMEIFDKISEVNSLKAENLKKEEEIQALRDFQRERESQIFIPQEKNQMEKDVGTTVKEGTTIASKTLDSSQSEIVELTDCLNSWVSPDKIIARESSNLEGSRHELEAHLSELEEENLKYVERIHIMESHSRYLIEERDSSLLELQNSRSFAMNLQGEIRKMEIEMEAQKVDLKQKVDDMKRRWLEAQEESKCLKIENSKLQGTAESLVEEGSLLQKSNIELRRQKMDLQYQYTVLQVELRESEKVLSHMRQEVEALEEKYTSFLEEIASKEKAINLELDVLVHENKTQKEKLVLEESRLNQMYLLKTVEVEKLQEEVASLTGKMSKTHYDKERTASEAVLEASHLLANNIILEAALQEARGKLKLSESSLSAIRMEYETQLSKLGCELAASKQDHEILMADREKLLNLLEDVKSNEEKQKSVVRGLELKLKSSEYESLELAEKISDLTVQLQKTTLLWDEVLALKRSLIEIRLENERKGASLQMLTSDYEKLKAEKIIFLEKISEMQKAVSELDDCKCSKIALEEKVLQLEGDFSARHTLHPQDAQLKIELAQMKRANSELQRKTESLEEEKNDYLKRVQALEDDVEQKKEVKHDQTVSQNVDNQENCNTRSSPIMGVDPLLKIQILEDKLADAMEANDLYKIQLQRLLSEGEATKKNAFEDNGSSSIERDLKDMQERYFHISLKYAELQAERDQLALKLRSVSSNGRKWFL</sequence>
<feature type="region of interest" description="Disordered" evidence="2">
    <location>
        <begin position="1507"/>
        <end position="1530"/>
    </location>
</feature>
<evidence type="ECO:0000313" key="4">
    <source>
        <dbReference type="EMBL" id="KAF5729448.1"/>
    </source>
</evidence>
<feature type="compositionally biased region" description="Polar residues" evidence="2">
    <location>
        <begin position="293"/>
        <end position="310"/>
    </location>
</feature>
<dbReference type="InParanoid" id="A0A7J7C5Q3"/>
<feature type="coiled-coil region" evidence="1">
    <location>
        <begin position="1541"/>
        <end position="1568"/>
    </location>
</feature>
<gene>
    <name evidence="4" type="ORF">HS088_TW21G01614</name>
</gene>
<reference evidence="4 5" key="1">
    <citation type="journal article" date="2020" name="Nat. Commun.">
        <title>Genome of Tripterygium wilfordii and identification of cytochrome P450 involved in triptolide biosynthesis.</title>
        <authorList>
            <person name="Tu L."/>
            <person name="Su P."/>
            <person name="Zhang Z."/>
            <person name="Gao L."/>
            <person name="Wang J."/>
            <person name="Hu T."/>
            <person name="Zhou J."/>
            <person name="Zhang Y."/>
            <person name="Zhao Y."/>
            <person name="Liu Y."/>
            <person name="Song Y."/>
            <person name="Tong Y."/>
            <person name="Lu Y."/>
            <person name="Yang J."/>
            <person name="Xu C."/>
            <person name="Jia M."/>
            <person name="Peters R.J."/>
            <person name="Huang L."/>
            <person name="Gao W."/>
        </authorList>
    </citation>
    <scope>NUCLEOTIDE SEQUENCE [LARGE SCALE GENOMIC DNA]</scope>
    <source>
        <strain evidence="5">cv. XIE 37</strain>
        <tissue evidence="4">Leaf</tissue>
    </source>
</reference>
<proteinExistence type="predicted"/>
<evidence type="ECO:0000259" key="3">
    <source>
        <dbReference type="PROSITE" id="PS51840"/>
    </source>
</evidence>
<protein>
    <submittedName>
        <fullName evidence="4">F-box and Leucine Rich Repeat domains containing protein putative isoform 1</fullName>
    </submittedName>
</protein>
<feature type="coiled-coil region" evidence="1">
    <location>
        <begin position="1068"/>
        <end position="1106"/>
    </location>
</feature>
<feature type="region of interest" description="Disordered" evidence="2">
    <location>
        <begin position="274"/>
        <end position="310"/>
    </location>
</feature>
<organism evidence="4 5">
    <name type="scientific">Tripterygium wilfordii</name>
    <name type="common">Thunder God vine</name>
    <dbReference type="NCBI Taxonomy" id="458696"/>
    <lineage>
        <taxon>Eukaryota</taxon>
        <taxon>Viridiplantae</taxon>
        <taxon>Streptophyta</taxon>
        <taxon>Embryophyta</taxon>
        <taxon>Tracheophyta</taxon>
        <taxon>Spermatophyta</taxon>
        <taxon>Magnoliopsida</taxon>
        <taxon>eudicotyledons</taxon>
        <taxon>Gunneridae</taxon>
        <taxon>Pentapetalae</taxon>
        <taxon>rosids</taxon>
        <taxon>fabids</taxon>
        <taxon>Celastrales</taxon>
        <taxon>Celastraceae</taxon>
        <taxon>Tripterygium</taxon>
    </lineage>
</organism>
<feature type="compositionally biased region" description="Polar residues" evidence="2">
    <location>
        <begin position="276"/>
        <end position="286"/>
    </location>
</feature>
<keyword evidence="1" id="KW-0175">Coiled coil</keyword>
<dbReference type="EMBL" id="JAAARO010000021">
    <property type="protein sequence ID" value="KAF5729448.1"/>
    <property type="molecule type" value="Genomic_DNA"/>
</dbReference>
<dbReference type="PROSITE" id="PS51840">
    <property type="entry name" value="C2_NT"/>
    <property type="match status" value="1"/>
</dbReference>